<dbReference type="GO" id="GO:0006753">
    <property type="term" value="P:nucleoside phosphate metabolic process"/>
    <property type="evidence" value="ECO:0007669"/>
    <property type="project" value="TreeGrafter"/>
</dbReference>
<dbReference type="InterPro" id="IPR020476">
    <property type="entry name" value="Nudix_hydrolase"/>
</dbReference>
<dbReference type="AlphaFoldDB" id="A0A4D7QY07"/>
<dbReference type="Proteomes" id="UP000298588">
    <property type="component" value="Chromosome"/>
</dbReference>
<dbReference type="PROSITE" id="PS51462">
    <property type="entry name" value="NUDIX"/>
    <property type="match status" value="1"/>
</dbReference>
<protein>
    <submittedName>
        <fullName evidence="6">RNA pyrophosphohydrolase</fullName>
        <ecNumber evidence="6">3.6.1.-</ecNumber>
    </submittedName>
</protein>
<dbReference type="CDD" id="cd03671">
    <property type="entry name" value="NUDIX_Ap4A_hydrolase_plant_like"/>
    <property type="match status" value="1"/>
</dbReference>
<feature type="compositionally biased region" description="Basic and acidic residues" evidence="4">
    <location>
        <begin position="141"/>
        <end position="157"/>
    </location>
</feature>
<feature type="compositionally biased region" description="Low complexity" evidence="4">
    <location>
        <begin position="287"/>
        <end position="298"/>
    </location>
</feature>
<dbReference type="InterPro" id="IPR020084">
    <property type="entry name" value="NUDIX_hydrolase_CS"/>
</dbReference>
<reference evidence="6 7" key="1">
    <citation type="submission" date="2019-04" db="EMBL/GenBank/DDBJ databases">
        <title>Phreatobacter aquaticus sp. nov.</title>
        <authorList>
            <person name="Choi A."/>
            <person name="Baek K."/>
        </authorList>
    </citation>
    <scope>NUCLEOTIDE SEQUENCE [LARGE SCALE GENOMIC DNA]</scope>
    <source>
        <strain evidence="6 7">NMCR1094</strain>
    </source>
</reference>
<feature type="compositionally biased region" description="Basic residues" evidence="4">
    <location>
        <begin position="305"/>
        <end position="315"/>
    </location>
</feature>
<comment type="cofactor">
    <cofactor evidence="2">
        <name>Mg(2+)</name>
        <dbReference type="ChEBI" id="CHEBI:18420"/>
    </cofactor>
</comment>
<feature type="region of interest" description="Disordered" evidence="4">
    <location>
        <begin position="1"/>
        <end position="23"/>
    </location>
</feature>
<feature type="region of interest" description="Disordered" evidence="4">
    <location>
        <begin position="268"/>
        <end position="316"/>
    </location>
</feature>
<dbReference type="InterPro" id="IPR000086">
    <property type="entry name" value="NUDIX_hydrolase_dom"/>
</dbReference>
<dbReference type="InterPro" id="IPR022927">
    <property type="entry name" value="RppH"/>
</dbReference>
<dbReference type="SUPFAM" id="SSF55811">
    <property type="entry name" value="Nudix"/>
    <property type="match status" value="1"/>
</dbReference>
<sequence>MALPQGHKLGPQAEGADDSGILAGRGRPVQGRCGHRAGLCRHRIAGHCRSGAVPGLHERRTHDRGNTQCAPLAAAHGADWADRKLRLVPAPGDRGGARAPGRATRRNLCSRHALAIWRCPAPALGRHPSGTGGAGAQCRSGGDRDRWRGARRGELCRGRSHHAIPPSAGTGRNPDLAHDGPGLLVRGIARRARGGAAARSGIGCRDPLCLGTPGRLLLPSGAGCRAVGGLVSRRHLAEPHRILVRLDRVRQKRHRAVRARLGLCRPLPPPAADGAGGRAGRRRPQTIGRPAIPAGGAADLSQRRTGLRRAARHRPSVALVSERPYRPNVGIALFSRQGRVLIARRIGDDGPEMIEPGFEWQMPQGGVDPGEDLERAARRELEEETGVTSVSLIGRMGEPLLYDWPPYDGPPHRLTRWQGQSQTWFAYRFDGEDTEIDVARFLPGEPPEFDAWRWERLDRLPGLVVSFKRPVYLRVAEEFAVHAKGAGS</sequence>
<name>A0A4D7QY07_9HYPH</name>
<dbReference type="EC" id="3.6.1.-" evidence="6"/>
<dbReference type="PRINTS" id="PR00502">
    <property type="entry name" value="NUDIXFAMILY"/>
</dbReference>
<evidence type="ECO:0000313" key="6">
    <source>
        <dbReference type="EMBL" id="QCK88722.1"/>
    </source>
</evidence>
<organism evidence="6 7">
    <name type="scientific">Phreatobacter aquaticus</name>
    <dbReference type="NCBI Taxonomy" id="2570229"/>
    <lineage>
        <taxon>Bacteria</taxon>
        <taxon>Pseudomonadati</taxon>
        <taxon>Pseudomonadota</taxon>
        <taxon>Alphaproteobacteria</taxon>
        <taxon>Hyphomicrobiales</taxon>
        <taxon>Phreatobacteraceae</taxon>
        <taxon>Phreatobacter</taxon>
    </lineage>
</organism>
<feature type="region of interest" description="Disordered" evidence="4">
    <location>
        <begin position="126"/>
        <end position="178"/>
    </location>
</feature>
<dbReference type="NCBIfam" id="NF001938">
    <property type="entry name" value="PRK00714.1-5"/>
    <property type="match status" value="1"/>
</dbReference>
<feature type="domain" description="Nudix hydrolase" evidence="5">
    <location>
        <begin position="324"/>
        <end position="477"/>
    </location>
</feature>
<evidence type="ECO:0000256" key="3">
    <source>
        <dbReference type="ARBA" id="ARBA00022801"/>
    </source>
</evidence>
<proteinExistence type="predicted"/>
<dbReference type="GO" id="GO:0008893">
    <property type="term" value="F:guanosine-3',5'-bis(diphosphate) 3'-diphosphatase activity"/>
    <property type="evidence" value="ECO:0007669"/>
    <property type="project" value="TreeGrafter"/>
</dbReference>
<dbReference type="Gene3D" id="3.90.79.10">
    <property type="entry name" value="Nucleoside Triphosphate Pyrophosphohydrolase"/>
    <property type="match status" value="1"/>
</dbReference>
<dbReference type="PROSITE" id="PS00893">
    <property type="entry name" value="NUDIX_BOX"/>
    <property type="match status" value="1"/>
</dbReference>
<evidence type="ECO:0000313" key="7">
    <source>
        <dbReference type="Proteomes" id="UP000298588"/>
    </source>
</evidence>
<dbReference type="PANTHER" id="PTHR11839">
    <property type="entry name" value="UDP/ADP-SUGAR PYROPHOSPHATASE"/>
    <property type="match status" value="1"/>
</dbReference>
<comment type="cofactor">
    <cofactor evidence="1">
        <name>Mn(2+)</name>
        <dbReference type="ChEBI" id="CHEBI:29035"/>
    </cofactor>
</comment>
<dbReference type="PANTHER" id="PTHR11839:SF22">
    <property type="entry name" value="NUDIX HYDROLASE 26, CHLOROPLASTIC"/>
    <property type="match status" value="1"/>
</dbReference>
<gene>
    <name evidence="6" type="ORF">E8L99_09530</name>
</gene>
<dbReference type="Pfam" id="PF00293">
    <property type="entry name" value="NUDIX"/>
    <property type="match status" value="1"/>
</dbReference>
<dbReference type="GO" id="GO:0019693">
    <property type="term" value="P:ribose phosphate metabolic process"/>
    <property type="evidence" value="ECO:0007669"/>
    <property type="project" value="TreeGrafter"/>
</dbReference>
<keyword evidence="7" id="KW-1185">Reference proteome</keyword>
<dbReference type="KEGG" id="paqt:E8L99_09530"/>
<accession>A0A4D7QY07</accession>
<dbReference type="InterPro" id="IPR015797">
    <property type="entry name" value="NUDIX_hydrolase-like_dom_sf"/>
</dbReference>
<keyword evidence="3 6" id="KW-0378">Hydrolase</keyword>
<dbReference type="OrthoDB" id="9816040at2"/>
<dbReference type="EMBL" id="CP039865">
    <property type="protein sequence ID" value="QCK88722.1"/>
    <property type="molecule type" value="Genomic_DNA"/>
</dbReference>
<evidence type="ECO:0000259" key="5">
    <source>
        <dbReference type="PROSITE" id="PS51462"/>
    </source>
</evidence>
<evidence type="ECO:0000256" key="1">
    <source>
        <dbReference type="ARBA" id="ARBA00001936"/>
    </source>
</evidence>
<dbReference type="GO" id="GO:0034432">
    <property type="term" value="F:bis(5'-adenosyl)-pentaphosphatase activity"/>
    <property type="evidence" value="ECO:0007669"/>
    <property type="project" value="TreeGrafter"/>
</dbReference>
<evidence type="ECO:0000256" key="4">
    <source>
        <dbReference type="SAM" id="MobiDB-lite"/>
    </source>
</evidence>
<evidence type="ECO:0000256" key="2">
    <source>
        <dbReference type="ARBA" id="ARBA00001946"/>
    </source>
</evidence>